<evidence type="ECO:0000313" key="11">
    <source>
        <dbReference type="EMBL" id="SON52797.1"/>
    </source>
</evidence>
<evidence type="ECO:0000313" key="12">
    <source>
        <dbReference type="Proteomes" id="UP000235828"/>
    </source>
</evidence>
<evidence type="ECO:0000259" key="10">
    <source>
        <dbReference type="Pfam" id="PF24575"/>
    </source>
</evidence>
<dbReference type="SUPFAM" id="SSF48452">
    <property type="entry name" value="TPR-like"/>
    <property type="match status" value="1"/>
</dbReference>
<evidence type="ECO:0000256" key="5">
    <source>
        <dbReference type="ARBA" id="ARBA00023136"/>
    </source>
</evidence>
<evidence type="ECO:0000256" key="4">
    <source>
        <dbReference type="ARBA" id="ARBA00022729"/>
    </source>
</evidence>
<feature type="chain" id="PRO_5014821909" evidence="8">
    <location>
        <begin position="26"/>
        <end position="497"/>
    </location>
</feature>
<keyword evidence="2" id="KW-1134">Transmembrane beta strand</keyword>
<dbReference type="GO" id="GO:0009279">
    <property type="term" value="C:cell outer membrane"/>
    <property type="evidence" value="ECO:0007669"/>
    <property type="project" value="UniProtKB-SubCell"/>
</dbReference>
<keyword evidence="5" id="KW-0472">Membrane</keyword>
<evidence type="ECO:0000256" key="6">
    <source>
        <dbReference type="ARBA" id="ARBA00023237"/>
    </source>
</evidence>
<keyword evidence="4 8" id="KW-0732">Signal</keyword>
<dbReference type="OrthoDB" id="7525402at2"/>
<sequence length="497" mass="56921">MNLIPPSKSSVLVCLLFGFSFYSLADQDTKIQIQQRDELTARETEQALLAEETKKEQQKNEQASSIIIDGETYQVNDTVPELGQALYLSVQSRQWALVSQFLTRYQSLEGFDPLLVHYAKAALYRIKGELSRAEHEYSQLLALQPDFLPAQLELARVQFENQKNADAYELFSLIDQNLPSDNPRSQGIRNTVNSFMTAAKNRDAWKGSFSFGPSYNDNLNQSSESYTCLARLPSGQCRVERSTPDAVKGSGFDFNASLNKRTSLVGHHGIAFTGLAYGSSYLNDDKFNEQTLLTSLGYSYQNARDKFTLSPQLEYSASGNKALYLASGLKFDWFKSLTSSSAMKLEIEAEYQDYRPAHLDYQSDWQWSSYFSYWHQLPNKWLLFGGLDWTQKDNDQKVHAYQLFGGRLGVNRAWGDAVDVNLFTSFRQRKYGDFSSLLNERRTDNEQSYTLMLSSKSLSFYGVTPLFTWTHKRVTSNVDWLYTYQQNEVSLKLEKRF</sequence>
<dbReference type="InterPro" id="IPR007655">
    <property type="entry name" value="Slam_C"/>
</dbReference>
<proteinExistence type="inferred from homology"/>
<evidence type="ECO:0000256" key="2">
    <source>
        <dbReference type="ARBA" id="ARBA00022452"/>
    </source>
</evidence>
<reference evidence="11 12" key="1">
    <citation type="submission" date="2017-10" db="EMBL/GenBank/DDBJ databases">
        <authorList>
            <person name="Banno H."/>
            <person name="Chua N.-H."/>
        </authorList>
    </citation>
    <scope>NUCLEOTIDE SEQUENCE [LARGE SCALE GENOMIC DNA]</scope>
    <source>
        <strain evidence="11">Vibrio tapetis CECT4600</strain>
    </source>
</reference>
<feature type="domain" description="Surface lipoprotein assembly modifier C-terminal" evidence="9">
    <location>
        <begin position="205"/>
        <end position="497"/>
    </location>
</feature>
<dbReference type="AlphaFoldDB" id="A0A2N8ZLM6"/>
<dbReference type="EMBL" id="LT960612">
    <property type="protein sequence ID" value="SON52797.1"/>
    <property type="molecule type" value="Genomic_DNA"/>
</dbReference>
<dbReference type="Proteomes" id="UP000235828">
    <property type="component" value="Chromosome B"/>
</dbReference>
<evidence type="ECO:0000256" key="3">
    <source>
        <dbReference type="ARBA" id="ARBA00022692"/>
    </source>
</evidence>
<organism evidence="11 12">
    <name type="scientific">Vibrio tapetis subsp. tapetis</name>
    <dbReference type="NCBI Taxonomy" id="1671868"/>
    <lineage>
        <taxon>Bacteria</taxon>
        <taxon>Pseudomonadati</taxon>
        <taxon>Pseudomonadota</taxon>
        <taxon>Gammaproteobacteria</taxon>
        <taxon>Vibrionales</taxon>
        <taxon>Vibrionaceae</taxon>
        <taxon>Vibrio</taxon>
    </lineage>
</organism>
<feature type="domain" description="Surface lipoprotein assembly modifier N-terminal TPR repeats region" evidence="10">
    <location>
        <begin position="80"/>
        <end position="170"/>
    </location>
</feature>
<dbReference type="Pfam" id="PF24575">
    <property type="entry name" value="TPR_Slam"/>
    <property type="match status" value="1"/>
</dbReference>
<keyword evidence="6" id="KW-0998">Cell outer membrane</keyword>
<evidence type="ECO:0000256" key="8">
    <source>
        <dbReference type="SAM" id="SignalP"/>
    </source>
</evidence>
<keyword evidence="12" id="KW-1185">Reference proteome</keyword>
<comment type="subcellular location">
    <subcellularLocation>
        <location evidence="1">Cell outer membrane</location>
        <topology evidence="1">Multi-pass membrane protein</topology>
    </subcellularLocation>
</comment>
<dbReference type="InterPro" id="IPR011990">
    <property type="entry name" value="TPR-like_helical_dom_sf"/>
</dbReference>
<gene>
    <name evidence="11" type="ORF">VTAP4600_B1186</name>
</gene>
<accession>A0A2N8ZLM6</accession>
<dbReference type="InterPro" id="IPR057556">
    <property type="entry name" value="TPR_Slam"/>
</dbReference>
<evidence type="ECO:0000256" key="1">
    <source>
        <dbReference type="ARBA" id="ARBA00004571"/>
    </source>
</evidence>
<evidence type="ECO:0000259" key="9">
    <source>
        <dbReference type="Pfam" id="PF04575"/>
    </source>
</evidence>
<dbReference type="Gene3D" id="1.25.40.10">
    <property type="entry name" value="Tetratricopeptide repeat domain"/>
    <property type="match status" value="1"/>
</dbReference>
<keyword evidence="3" id="KW-0812">Transmembrane</keyword>
<dbReference type="KEGG" id="vta:B1186"/>
<feature type="signal peptide" evidence="8">
    <location>
        <begin position="1"/>
        <end position="25"/>
    </location>
</feature>
<comment type="similarity">
    <text evidence="7">Belongs to the Slam family.</text>
</comment>
<dbReference type="Pfam" id="PF04575">
    <property type="entry name" value="SlipAM"/>
    <property type="match status" value="1"/>
</dbReference>
<dbReference type="RefSeq" id="WP_102524961.1">
    <property type="nucleotide sequence ID" value="NZ_LT960612.1"/>
</dbReference>
<protein>
    <submittedName>
        <fullName evidence="11">Uncharacterized protein</fullName>
    </submittedName>
</protein>
<evidence type="ECO:0000256" key="7">
    <source>
        <dbReference type="ARBA" id="ARBA00023609"/>
    </source>
</evidence>
<name>A0A2N8ZLM6_9VIBR</name>